<dbReference type="GO" id="GO:1990513">
    <property type="term" value="C:CLOCK-BMAL transcription complex"/>
    <property type="evidence" value="ECO:0007669"/>
    <property type="project" value="TreeGrafter"/>
</dbReference>
<evidence type="ECO:0000256" key="3">
    <source>
        <dbReference type="ARBA" id="ARBA00023108"/>
    </source>
</evidence>
<feature type="region of interest" description="Disordered" evidence="9">
    <location>
        <begin position="666"/>
        <end position="697"/>
    </location>
</feature>
<feature type="compositionally biased region" description="Low complexity" evidence="9">
    <location>
        <begin position="673"/>
        <end position="697"/>
    </location>
</feature>
<dbReference type="Pfam" id="PF14598">
    <property type="entry name" value="PAS_11"/>
    <property type="match status" value="1"/>
</dbReference>
<dbReference type="EMBL" id="RQTK01000053">
    <property type="protein sequence ID" value="RUS89532.1"/>
    <property type="molecule type" value="Genomic_DNA"/>
</dbReference>
<proteinExistence type="predicted"/>
<dbReference type="InterPro" id="IPR001610">
    <property type="entry name" value="PAC"/>
</dbReference>
<keyword evidence="8" id="KW-0175">Coiled coil</keyword>
<dbReference type="Gene3D" id="4.10.280.10">
    <property type="entry name" value="Helix-loop-helix DNA-binding domain"/>
    <property type="match status" value="1"/>
</dbReference>
<name>A0A433U6S1_ELYCH</name>
<dbReference type="Pfam" id="PF00010">
    <property type="entry name" value="HLH"/>
    <property type="match status" value="1"/>
</dbReference>
<dbReference type="InterPro" id="IPR001067">
    <property type="entry name" value="Nuc_translocat"/>
</dbReference>
<protein>
    <recommendedName>
        <fullName evidence="14">Clock</fullName>
    </recommendedName>
</protein>
<feature type="coiled-coil region" evidence="8">
    <location>
        <begin position="627"/>
        <end position="654"/>
    </location>
</feature>
<evidence type="ECO:0000256" key="8">
    <source>
        <dbReference type="SAM" id="Coils"/>
    </source>
</evidence>
<dbReference type="AlphaFoldDB" id="A0A433U6S1"/>
<dbReference type="SMART" id="SM00091">
    <property type="entry name" value="PAS"/>
    <property type="match status" value="2"/>
</dbReference>
<feature type="region of interest" description="Disordered" evidence="9">
    <location>
        <begin position="392"/>
        <end position="500"/>
    </location>
</feature>
<organism evidence="12 13">
    <name type="scientific">Elysia chlorotica</name>
    <name type="common">Eastern emerald elysia</name>
    <name type="synonym">Sea slug</name>
    <dbReference type="NCBI Taxonomy" id="188477"/>
    <lineage>
        <taxon>Eukaryota</taxon>
        <taxon>Metazoa</taxon>
        <taxon>Spiralia</taxon>
        <taxon>Lophotrochozoa</taxon>
        <taxon>Mollusca</taxon>
        <taxon>Gastropoda</taxon>
        <taxon>Heterobranchia</taxon>
        <taxon>Euthyneura</taxon>
        <taxon>Panpulmonata</taxon>
        <taxon>Sacoglossa</taxon>
        <taxon>Placobranchoidea</taxon>
        <taxon>Plakobranchidae</taxon>
        <taxon>Elysia</taxon>
    </lineage>
</organism>
<feature type="domain" description="BHLH" evidence="11">
    <location>
        <begin position="36"/>
        <end position="86"/>
    </location>
</feature>
<feature type="compositionally biased region" description="Low complexity" evidence="9">
    <location>
        <begin position="392"/>
        <end position="417"/>
    </location>
</feature>
<dbReference type="InterPro" id="IPR011598">
    <property type="entry name" value="bHLH_dom"/>
</dbReference>
<keyword evidence="3" id="KW-0090">Biological rhythms</keyword>
<dbReference type="PROSITE" id="PS50112">
    <property type="entry name" value="PAS"/>
    <property type="match status" value="2"/>
</dbReference>
<evidence type="ECO:0000256" key="1">
    <source>
        <dbReference type="ARBA" id="ARBA00022737"/>
    </source>
</evidence>
<keyword evidence="5" id="KW-0010">Activator</keyword>
<dbReference type="GO" id="GO:0000981">
    <property type="term" value="F:DNA-binding transcription factor activity, RNA polymerase II-specific"/>
    <property type="evidence" value="ECO:0007669"/>
    <property type="project" value="InterPro"/>
</dbReference>
<dbReference type="InterPro" id="IPR013767">
    <property type="entry name" value="PAS_fold"/>
</dbReference>
<sequence>MNYGKRAALFRPSSRSIESESVLSFDEFEDDDKDNVKRKTRNLSEKKRRDQFNVLINELCSMVSANTKKLDKSSVLKSAIQFLRNHQEFSVQSAANEIKEDWKPTFLCNEEFAQLMLEAVDSFLVVFNHHGKVLFTSDSVTSLLGHLPTDLINNSLDDLMHEDDKLKFFNILAKHVAGGESFISFTCHLRRGTINLTDPVTYECVRVMGTSQVVHVDADDCQPENGSYGGTDPVPGQALCFCCTVRLQTSHIIREMANVEEATSEFTSRHSLEWKFLFLDLRAPPIIGYLPFEVLGTSGYDYYHPDDLEVVSQCHEQLMVMGKGTSSFYRFLTKGQQWIWLQTHYYITYHQWNSKPEFIVCTNKVVSYQEVRRQLRQDMGYTEEDAITTVANSTTNNNNSNSSNSSQGTLAPVLGDGRVVGGPGRTGGLQQEGHVTSYSHSDSGAGRVKAQKVQSPDVASSHYSDSERPQLPHSTKQENGGGNSSDSSSHGQKRVSSHLQSLLQVHLQRHQAAAAAAGGGGAGRVNVSAAAASSSATNSVSQALSTTQASVSSTHTKVTSSFESGVTSPTQQQQQQQQQQQVSISQTRTMPSLMSHMTAVTSTAAPGSSNQRYPTGLILNPAQQFLCDQLRQKSKQLENAIESQKAELRLIQEQLAFSTGAAVSLSSHMQMHQPQKARIHQQPQQQHPHQPHQAQLQGQHQYILQQRFDMGSHPMLVTQQGGSAPQLAVMEGAPNQIFLSPLSPVGLNMQPQQQQQGQRQQQQQQQQHHQVVLQHDAAGTSPQSMLLTSNPSHTPQLTMMGGRPGQIYISPINVDQLHQQPPQQAQHHQHYQPQHHLQQQQQQQQDQQQQQQHQQQ</sequence>
<evidence type="ECO:0008006" key="14">
    <source>
        <dbReference type="Google" id="ProtNLM"/>
    </source>
</evidence>
<dbReference type="GO" id="GO:0000978">
    <property type="term" value="F:RNA polymerase II cis-regulatory region sequence-specific DNA binding"/>
    <property type="evidence" value="ECO:0007669"/>
    <property type="project" value="TreeGrafter"/>
</dbReference>
<evidence type="ECO:0000256" key="9">
    <source>
        <dbReference type="SAM" id="MobiDB-lite"/>
    </source>
</evidence>
<keyword evidence="2" id="KW-0805">Transcription regulation</keyword>
<feature type="domain" description="PAS" evidence="10">
    <location>
        <begin position="109"/>
        <end position="179"/>
    </location>
</feature>
<comment type="caution">
    <text evidence="12">The sequence shown here is derived from an EMBL/GenBank/DDBJ whole genome shotgun (WGS) entry which is preliminary data.</text>
</comment>
<dbReference type="CDD" id="cd00130">
    <property type="entry name" value="PAS"/>
    <property type="match status" value="2"/>
</dbReference>
<dbReference type="InterPro" id="IPR035965">
    <property type="entry name" value="PAS-like_dom_sf"/>
</dbReference>
<dbReference type="Pfam" id="PF00989">
    <property type="entry name" value="PAS"/>
    <property type="match status" value="1"/>
</dbReference>
<dbReference type="SMART" id="SM00086">
    <property type="entry name" value="PAC"/>
    <property type="match status" value="1"/>
</dbReference>
<evidence type="ECO:0000256" key="6">
    <source>
        <dbReference type="ARBA" id="ARBA00023163"/>
    </source>
</evidence>
<dbReference type="InterPro" id="IPR000014">
    <property type="entry name" value="PAS"/>
</dbReference>
<reference evidence="12 13" key="1">
    <citation type="submission" date="2019-01" db="EMBL/GenBank/DDBJ databases">
        <title>A draft genome assembly of the solar-powered sea slug Elysia chlorotica.</title>
        <authorList>
            <person name="Cai H."/>
            <person name="Li Q."/>
            <person name="Fang X."/>
            <person name="Li J."/>
            <person name="Curtis N.E."/>
            <person name="Altenburger A."/>
            <person name="Shibata T."/>
            <person name="Feng M."/>
            <person name="Maeda T."/>
            <person name="Schwartz J.A."/>
            <person name="Shigenobu S."/>
            <person name="Lundholm N."/>
            <person name="Nishiyama T."/>
            <person name="Yang H."/>
            <person name="Hasebe M."/>
            <person name="Li S."/>
            <person name="Pierce S.K."/>
            <person name="Wang J."/>
        </authorList>
    </citation>
    <scope>NUCLEOTIDE SEQUENCE [LARGE SCALE GENOMIC DNA]</scope>
    <source>
        <strain evidence="12">EC2010</strain>
        <tissue evidence="12">Whole organism of an adult</tissue>
    </source>
</reference>
<feature type="compositionally biased region" description="Polar residues" evidence="9">
    <location>
        <begin position="452"/>
        <end position="463"/>
    </location>
</feature>
<keyword evidence="7" id="KW-0539">Nucleus</keyword>
<evidence type="ECO:0000313" key="13">
    <source>
        <dbReference type="Proteomes" id="UP000271974"/>
    </source>
</evidence>
<dbReference type="PRINTS" id="PR00785">
    <property type="entry name" value="NCTRNSLOCATR"/>
</dbReference>
<dbReference type="Gene3D" id="3.30.450.20">
    <property type="entry name" value="PAS domain"/>
    <property type="match status" value="2"/>
</dbReference>
<dbReference type="GO" id="GO:0032922">
    <property type="term" value="P:circadian regulation of gene expression"/>
    <property type="evidence" value="ECO:0007669"/>
    <property type="project" value="InterPro"/>
</dbReference>
<evidence type="ECO:0000256" key="4">
    <source>
        <dbReference type="ARBA" id="ARBA00023125"/>
    </source>
</evidence>
<dbReference type="GO" id="GO:0046983">
    <property type="term" value="F:protein dimerization activity"/>
    <property type="evidence" value="ECO:0007669"/>
    <property type="project" value="InterPro"/>
</dbReference>
<feature type="compositionally biased region" description="Low complexity" evidence="9">
    <location>
        <begin position="548"/>
        <end position="561"/>
    </location>
</feature>
<evidence type="ECO:0000313" key="12">
    <source>
        <dbReference type="EMBL" id="RUS89532.1"/>
    </source>
</evidence>
<dbReference type="PROSITE" id="PS50888">
    <property type="entry name" value="BHLH"/>
    <property type="match status" value="1"/>
</dbReference>
<dbReference type="Proteomes" id="UP000271974">
    <property type="component" value="Unassembled WGS sequence"/>
</dbReference>
<dbReference type="PANTHER" id="PTHR46055">
    <property type="entry name" value="CIRCADIAN LOCOMOTER OUTPUT CYCLES PROTEIN KAPUT"/>
    <property type="match status" value="1"/>
</dbReference>
<accession>A0A433U6S1</accession>
<feature type="compositionally biased region" description="Low complexity" evidence="9">
    <location>
        <begin position="816"/>
        <end position="856"/>
    </location>
</feature>
<feature type="region of interest" description="Disordered" evidence="9">
    <location>
        <begin position="548"/>
        <end position="586"/>
    </location>
</feature>
<feature type="compositionally biased region" description="Gly residues" evidence="9">
    <location>
        <begin position="418"/>
        <end position="427"/>
    </location>
</feature>
<dbReference type="InterPro" id="IPR047230">
    <property type="entry name" value="CLOCK-like"/>
</dbReference>
<dbReference type="STRING" id="188477.A0A433U6S1"/>
<evidence type="ECO:0000256" key="7">
    <source>
        <dbReference type="ARBA" id="ARBA00023242"/>
    </source>
</evidence>
<dbReference type="SUPFAM" id="SSF55785">
    <property type="entry name" value="PYP-like sensor domain (PAS domain)"/>
    <property type="match status" value="2"/>
</dbReference>
<dbReference type="OrthoDB" id="411251at2759"/>
<feature type="region of interest" description="Disordered" evidence="9">
    <location>
        <begin position="740"/>
        <end position="856"/>
    </location>
</feature>
<feature type="compositionally biased region" description="Low complexity" evidence="9">
    <location>
        <begin position="571"/>
        <end position="581"/>
    </location>
</feature>
<dbReference type="PANTHER" id="PTHR46055:SF3">
    <property type="entry name" value="CIRCADIAN LOCOMOTER OUTPUT CYCLES PROTEIN KAPUT"/>
    <property type="match status" value="1"/>
</dbReference>
<feature type="compositionally biased region" description="Low complexity" evidence="9">
    <location>
        <begin position="750"/>
        <end position="770"/>
    </location>
</feature>
<evidence type="ECO:0000259" key="10">
    <source>
        <dbReference type="PROSITE" id="PS50112"/>
    </source>
</evidence>
<keyword evidence="13" id="KW-1185">Reference proteome</keyword>
<evidence type="ECO:0000256" key="5">
    <source>
        <dbReference type="ARBA" id="ARBA00023159"/>
    </source>
</evidence>
<gene>
    <name evidence="12" type="ORF">EGW08_002720</name>
</gene>
<keyword evidence="4" id="KW-0238">DNA-binding</keyword>
<evidence type="ECO:0000256" key="2">
    <source>
        <dbReference type="ARBA" id="ARBA00023015"/>
    </source>
</evidence>
<dbReference type="SUPFAM" id="SSF47459">
    <property type="entry name" value="HLH, helix-loop-helix DNA-binding domain"/>
    <property type="match status" value="1"/>
</dbReference>
<dbReference type="GO" id="GO:0005737">
    <property type="term" value="C:cytoplasm"/>
    <property type="evidence" value="ECO:0007669"/>
    <property type="project" value="InterPro"/>
</dbReference>
<keyword evidence="1" id="KW-0677">Repeat</keyword>
<dbReference type="CDD" id="cd19735">
    <property type="entry name" value="bHLH-PAS_dCLOCK"/>
    <property type="match status" value="1"/>
</dbReference>
<dbReference type="SMART" id="SM00353">
    <property type="entry name" value="HLH"/>
    <property type="match status" value="1"/>
</dbReference>
<evidence type="ECO:0000259" key="11">
    <source>
        <dbReference type="PROSITE" id="PS50888"/>
    </source>
</evidence>
<feature type="compositionally biased region" description="Polar residues" evidence="9">
    <location>
        <begin position="780"/>
        <end position="797"/>
    </location>
</feature>
<keyword evidence="6" id="KW-0804">Transcription</keyword>
<feature type="domain" description="PAS" evidence="10">
    <location>
        <begin position="275"/>
        <end position="322"/>
    </location>
</feature>
<dbReference type="InterPro" id="IPR036638">
    <property type="entry name" value="HLH_DNA-bd_sf"/>
</dbReference>